<reference evidence="2 3" key="1">
    <citation type="submission" date="2024-09" db="EMBL/GenBank/DDBJ databases">
        <authorList>
            <person name="Sun Q."/>
            <person name="Mori K."/>
        </authorList>
    </citation>
    <scope>NUCLEOTIDE SEQUENCE [LARGE SCALE GENOMIC DNA]</scope>
    <source>
        <strain evidence="2 3">CCM 7609</strain>
    </source>
</reference>
<sequence length="152" mass="15839">MLQPGVDLLAHNAVRGEQAWIELPLHPARALAGQTGVVAKVSFVRSVQVTRTREHLSSTEGEDHQAGAHRQGYQPAQGAVRGEDAENSGEAYGQSCPADQFCGAQASAPLARSRSATPPSPITGTPQGRICAAGPHARPREALVTAGVACSW</sequence>
<dbReference type="EMBL" id="JBHMFI010000002">
    <property type="protein sequence ID" value="MFB9074415.1"/>
    <property type="molecule type" value="Genomic_DNA"/>
</dbReference>
<feature type="region of interest" description="Disordered" evidence="1">
    <location>
        <begin position="107"/>
        <end position="133"/>
    </location>
</feature>
<dbReference type="Proteomes" id="UP001589575">
    <property type="component" value="Unassembled WGS sequence"/>
</dbReference>
<evidence type="ECO:0000313" key="3">
    <source>
        <dbReference type="Proteomes" id="UP001589575"/>
    </source>
</evidence>
<name>A0ABV5G657_9MICC</name>
<feature type="region of interest" description="Disordered" evidence="1">
    <location>
        <begin position="52"/>
        <end position="94"/>
    </location>
</feature>
<evidence type="ECO:0000256" key="1">
    <source>
        <dbReference type="SAM" id="MobiDB-lite"/>
    </source>
</evidence>
<gene>
    <name evidence="2" type="ORF">ACFFX0_25785</name>
</gene>
<evidence type="ECO:0000313" key="2">
    <source>
        <dbReference type="EMBL" id="MFB9074415.1"/>
    </source>
</evidence>
<keyword evidence="3" id="KW-1185">Reference proteome</keyword>
<feature type="compositionally biased region" description="Basic and acidic residues" evidence="1">
    <location>
        <begin position="52"/>
        <end position="66"/>
    </location>
</feature>
<comment type="caution">
    <text evidence="2">The sequence shown here is derived from an EMBL/GenBank/DDBJ whole genome shotgun (WGS) entry which is preliminary data.</text>
</comment>
<feature type="compositionally biased region" description="Polar residues" evidence="1">
    <location>
        <begin position="114"/>
        <end position="126"/>
    </location>
</feature>
<protein>
    <submittedName>
        <fullName evidence="2">Uncharacterized protein</fullName>
    </submittedName>
</protein>
<accession>A0ABV5G657</accession>
<organism evidence="2 3">
    <name type="scientific">Citricoccus parietis</name>
    <dbReference type="NCBI Taxonomy" id="592307"/>
    <lineage>
        <taxon>Bacteria</taxon>
        <taxon>Bacillati</taxon>
        <taxon>Actinomycetota</taxon>
        <taxon>Actinomycetes</taxon>
        <taxon>Micrococcales</taxon>
        <taxon>Micrococcaceae</taxon>
        <taxon>Citricoccus</taxon>
    </lineage>
</organism>
<proteinExistence type="predicted"/>